<dbReference type="AlphaFoldDB" id="A0A9W9XPN6"/>
<reference evidence="1" key="1">
    <citation type="submission" date="2022-12" db="EMBL/GenBank/DDBJ databases">
        <authorList>
            <person name="Petersen C."/>
        </authorList>
    </citation>
    <scope>NUCLEOTIDE SEQUENCE</scope>
    <source>
        <strain evidence="1">IBT 29495</strain>
    </source>
</reference>
<name>A0A9W9XPN6_9EURO</name>
<evidence type="ECO:0000313" key="1">
    <source>
        <dbReference type="EMBL" id="KAJ5496310.1"/>
    </source>
</evidence>
<comment type="caution">
    <text evidence="1">The sequence shown here is derived from an EMBL/GenBank/DDBJ whole genome shotgun (WGS) entry which is preliminary data.</text>
</comment>
<protein>
    <submittedName>
        <fullName evidence="1">Uncharacterized protein</fullName>
    </submittedName>
</protein>
<dbReference type="OrthoDB" id="3034873at2759"/>
<dbReference type="Proteomes" id="UP001149954">
    <property type="component" value="Unassembled WGS sequence"/>
</dbReference>
<gene>
    <name evidence="1" type="ORF">N7463_008297</name>
</gene>
<proteinExistence type="predicted"/>
<organism evidence="1 2">
    <name type="scientific">Penicillium fimorum</name>
    <dbReference type="NCBI Taxonomy" id="1882269"/>
    <lineage>
        <taxon>Eukaryota</taxon>
        <taxon>Fungi</taxon>
        <taxon>Dikarya</taxon>
        <taxon>Ascomycota</taxon>
        <taxon>Pezizomycotina</taxon>
        <taxon>Eurotiomycetes</taxon>
        <taxon>Eurotiomycetidae</taxon>
        <taxon>Eurotiales</taxon>
        <taxon>Aspergillaceae</taxon>
        <taxon>Penicillium</taxon>
    </lineage>
</organism>
<evidence type="ECO:0000313" key="2">
    <source>
        <dbReference type="Proteomes" id="UP001149954"/>
    </source>
</evidence>
<feature type="non-terminal residue" evidence="1">
    <location>
        <position position="95"/>
    </location>
</feature>
<accession>A0A9W9XPN6</accession>
<keyword evidence="2" id="KW-1185">Reference proteome</keyword>
<reference evidence="1" key="2">
    <citation type="journal article" date="2023" name="IMA Fungus">
        <title>Comparative genomic study of the Penicillium genus elucidates a diverse pangenome and 15 lateral gene transfer events.</title>
        <authorList>
            <person name="Petersen C."/>
            <person name="Sorensen T."/>
            <person name="Nielsen M.R."/>
            <person name="Sondergaard T.E."/>
            <person name="Sorensen J.L."/>
            <person name="Fitzpatrick D.A."/>
            <person name="Frisvad J.C."/>
            <person name="Nielsen K.L."/>
        </authorList>
    </citation>
    <scope>NUCLEOTIDE SEQUENCE</scope>
    <source>
        <strain evidence="1">IBT 29495</strain>
    </source>
</reference>
<dbReference type="EMBL" id="JAPWDS010000005">
    <property type="protein sequence ID" value="KAJ5496310.1"/>
    <property type="molecule type" value="Genomic_DNA"/>
</dbReference>
<sequence>RTLTEELCTESNRTTVLKTTFGFPDDLAVEISIIERSSPKLEPPPPPRHCRIFLEYGTNFLWRVMEDIREDEQGTTESDEELVSFPTCVRELYTA</sequence>